<dbReference type="PANTHER" id="PTHR30108:SF17">
    <property type="entry name" value="FERULIC ACID DECARBOXYLASE 1"/>
    <property type="match status" value="1"/>
</dbReference>
<dbReference type="Pfam" id="PF01977">
    <property type="entry name" value="UbiD"/>
    <property type="match status" value="1"/>
</dbReference>
<proteinExistence type="inferred from homology"/>
<dbReference type="Pfam" id="PF20696">
    <property type="entry name" value="UbiD_C"/>
    <property type="match status" value="1"/>
</dbReference>
<feature type="binding site" evidence="1">
    <location>
        <begin position="199"/>
        <end position="200"/>
    </location>
    <ligand>
        <name>prenylated FMN</name>
        <dbReference type="ChEBI" id="CHEBI:87746"/>
    </ligand>
</feature>
<dbReference type="HAMAP" id="MF_01983">
    <property type="entry name" value="UbiD_FDC"/>
    <property type="match status" value="1"/>
</dbReference>
<keyword evidence="1" id="KW-0210">Decarboxylase</keyword>
<dbReference type="GO" id="GO:0033494">
    <property type="term" value="P:ferulate metabolic process"/>
    <property type="evidence" value="ECO:0007669"/>
    <property type="project" value="UniProtKB-UniRule"/>
</dbReference>
<feature type="binding site" evidence="1">
    <location>
        <position position="399"/>
    </location>
    <ligand>
        <name>prenylated FMN</name>
        <dbReference type="ChEBI" id="CHEBI:87746"/>
    </ligand>
</feature>
<comment type="catalytic activity">
    <reaction evidence="1">
        <text>(E)-4-coumarate + H(+) = 4-vinylphenol + CO2</text>
        <dbReference type="Rhea" id="RHEA:33227"/>
        <dbReference type="ChEBI" id="CHEBI:1883"/>
        <dbReference type="ChEBI" id="CHEBI:12876"/>
        <dbReference type="ChEBI" id="CHEBI:15378"/>
        <dbReference type="ChEBI" id="CHEBI:16526"/>
        <dbReference type="EC" id="4.1.1.102"/>
    </reaction>
</comment>
<dbReference type="EC" id="4.1.1.102" evidence="1"/>
<comment type="subcellular location">
    <subcellularLocation>
        <location evidence="1">Cytoplasm</location>
    </subcellularLocation>
</comment>
<dbReference type="AlphaFoldDB" id="A0AAD9AIB3"/>
<keyword evidence="1" id="KW-0963">Cytoplasm</keyword>
<evidence type="ECO:0000313" key="5">
    <source>
        <dbReference type="EMBL" id="KAK1848094.1"/>
    </source>
</evidence>
<feature type="active site" description="Proton donor" evidence="1">
    <location>
        <position position="290"/>
    </location>
</feature>
<dbReference type="InterPro" id="IPR002830">
    <property type="entry name" value="UbiD"/>
</dbReference>
<sequence length="671" mass="74679">MALSSHPSQSGGLSAASFRQYVKELAEEGDLLSIFKEVDPRLELAAIVRKVYETEDKAPLFENIKGRQQNGLFRVLGAPVGASSLPGKRFIRIAKSLGLPSESSGRDIIYAIKRAKKRQPIAPRKFETGPVKEHKIFGDEIALEKLPVPLFHEDDGGKYLQTFGMYIVQSPDGSWVNWSITRGMVNGKRSLAGPTMSAQDIGVIRKMWQDRGEDMPFSLCFGVPPAAIMVGGMPIPKGVNESGFVGALLGQPVDVVKSETNNIWVPRDAEIVLEGVVSRTETADEGPFVEYHGHVFPGSGKPCPVFNIDAITYRDDPILPICVAGRATEESETVWALTQAAEVLNICEAAELPIEMVWSPFESHCLWFVLQVNWSKLRALQTNMKDFCEKVGHTVFSTKPGFYIPKIYLVGEDIDPTNLNELIWAEATRCQPEINEFFFDAYGNIPLIPYGFEDEAADVEIVRAANSIRSLNSPIFDHRFENGRTYHKYKDGKYTLPNDETETERLDLQHHLFRLTFNGRLANAPSLHEGSKVGRVLDLGCGTGLWAIELADEHPEAEPSSQIIGVDLSPIQPEFIPANVMFEIDDIEEGWTWSKPFDYIHSRMMNSNIGDWDEYVAQAYDNLNPGGWLELNECDIAPISDDGSLRDESAIVRWSVYGQKPIAAGHFNSSP</sequence>
<feature type="binding site" evidence="1">
    <location>
        <position position="241"/>
    </location>
    <ligand>
        <name>prenylated FMN</name>
        <dbReference type="ChEBI" id="CHEBI:87746"/>
    </ligand>
</feature>
<dbReference type="GO" id="GO:0046281">
    <property type="term" value="P:cinnamic acid catabolic process"/>
    <property type="evidence" value="ECO:0007669"/>
    <property type="project" value="UniProtKB-UniRule"/>
</dbReference>
<dbReference type="InterPro" id="IPR049383">
    <property type="entry name" value="UbiD-like_N"/>
</dbReference>
<gene>
    <name evidence="1" type="primary">FDC1</name>
    <name evidence="5" type="ORF">CCHR01_09274</name>
</gene>
<dbReference type="EMBL" id="JAQOWY010000181">
    <property type="protein sequence ID" value="KAK1848094.1"/>
    <property type="molecule type" value="Genomic_DNA"/>
</dbReference>
<comment type="catalytic activity">
    <reaction evidence="1">
        <text>(E)-cinnamate + H(+) = styrene + CO2</text>
        <dbReference type="Rhea" id="RHEA:46920"/>
        <dbReference type="ChEBI" id="CHEBI:15378"/>
        <dbReference type="ChEBI" id="CHEBI:15669"/>
        <dbReference type="ChEBI" id="CHEBI:16526"/>
        <dbReference type="ChEBI" id="CHEBI:27452"/>
        <dbReference type="EC" id="4.1.1.102"/>
    </reaction>
</comment>
<name>A0AAD9AIB3_9PEZI</name>
<dbReference type="InterPro" id="IPR048304">
    <property type="entry name" value="UbiD_Rift_dom"/>
</dbReference>
<evidence type="ECO:0000256" key="1">
    <source>
        <dbReference type="HAMAP-Rule" id="MF_03196"/>
    </source>
</evidence>
<dbReference type="Gene3D" id="3.40.1670.10">
    <property type="entry name" value="UbiD C-terminal domain-like"/>
    <property type="match status" value="1"/>
</dbReference>
<evidence type="ECO:0000259" key="3">
    <source>
        <dbReference type="Pfam" id="PF20695"/>
    </source>
</evidence>
<feature type="binding site" evidence="1">
    <location>
        <begin position="177"/>
        <end position="182"/>
    </location>
    <ligand>
        <name>prenylated FMN</name>
        <dbReference type="ChEBI" id="CHEBI:87746"/>
    </ligand>
</feature>
<protein>
    <recommendedName>
        <fullName evidence="1">Ferulic acid decarboxylase 1</fullName>
        <ecNumber evidence="1">4.1.1.102</ecNumber>
    </recommendedName>
    <alternativeName>
        <fullName evidence="1">Phenacrylate decarboxylase</fullName>
    </alternativeName>
</protein>
<accession>A0AAD9AIB3</accession>
<dbReference type="InterPro" id="IPR029063">
    <property type="entry name" value="SAM-dependent_MTases_sf"/>
</dbReference>
<comment type="subunit">
    <text evidence="1">Homodimer. May form higher order oligomers.</text>
</comment>
<feature type="binding site" evidence="1">
    <location>
        <position position="177"/>
    </location>
    <ligand>
        <name>Mn(2+)</name>
        <dbReference type="ChEBI" id="CHEBI:29035"/>
    </ligand>
</feature>
<dbReference type="InterPro" id="IPR049381">
    <property type="entry name" value="UbiD-like_C"/>
</dbReference>
<comment type="cofactor">
    <cofactor evidence="1">
        <name>prenylated FMN</name>
        <dbReference type="ChEBI" id="CHEBI:87746"/>
    </cofactor>
    <text evidence="1">Binds 1 prenylated FMN per subunit.</text>
</comment>
<keyword evidence="1" id="KW-0479">Metal-binding</keyword>
<dbReference type="GO" id="GO:0005737">
    <property type="term" value="C:cytoplasm"/>
    <property type="evidence" value="ECO:0007669"/>
    <property type="project" value="UniProtKB-SubCell"/>
</dbReference>
<feature type="domain" description="3-octaprenyl-4-hydroxybenzoate carboxy-lyase-like C-terminal" evidence="4">
    <location>
        <begin position="333"/>
        <end position="451"/>
    </location>
</feature>
<evidence type="ECO:0000313" key="6">
    <source>
        <dbReference type="Proteomes" id="UP001243330"/>
    </source>
</evidence>
<evidence type="ECO:0000259" key="4">
    <source>
        <dbReference type="Pfam" id="PF20696"/>
    </source>
</evidence>
<dbReference type="InterPro" id="IPR032903">
    <property type="entry name" value="FDC-like"/>
</dbReference>
<organism evidence="5 6">
    <name type="scientific">Colletotrichum chrysophilum</name>
    <dbReference type="NCBI Taxonomy" id="1836956"/>
    <lineage>
        <taxon>Eukaryota</taxon>
        <taxon>Fungi</taxon>
        <taxon>Dikarya</taxon>
        <taxon>Ascomycota</taxon>
        <taxon>Pezizomycotina</taxon>
        <taxon>Sordariomycetes</taxon>
        <taxon>Hypocreomycetidae</taxon>
        <taxon>Glomerellales</taxon>
        <taxon>Glomerellaceae</taxon>
        <taxon>Colletotrichum</taxon>
        <taxon>Colletotrichum gloeosporioides species complex</taxon>
    </lineage>
</organism>
<dbReference type="SUPFAM" id="SSF50475">
    <property type="entry name" value="FMN-binding split barrel"/>
    <property type="match status" value="1"/>
</dbReference>
<evidence type="ECO:0000259" key="2">
    <source>
        <dbReference type="Pfam" id="PF01977"/>
    </source>
</evidence>
<dbReference type="Proteomes" id="UP001243330">
    <property type="component" value="Unassembled WGS sequence"/>
</dbReference>
<comment type="caution">
    <text evidence="5">The sequence shown here is derived from an EMBL/GenBank/DDBJ whole genome shotgun (WGS) entry which is preliminary data.</text>
</comment>
<comment type="catalytic activity">
    <reaction evidence="1">
        <text>(E)-ferulate + H(+) = 2-methoxy-4-vinylphenol + CO2</text>
        <dbReference type="Rhea" id="RHEA:33807"/>
        <dbReference type="ChEBI" id="CHEBI:15378"/>
        <dbReference type="ChEBI" id="CHEBI:16526"/>
        <dbReference type="ChEBI" id="CHEBI:29749"/>
        <dbReference type="ChEBI" id="CHEBI:42438"/>
        <dbReference type="EC" id="4.1.1.102"/>
    </reaction>
</comment>
<dbReference type="GO" id="GO:0016831">
    <property type="term" value="F:carboxy-lyase activity"/>
    <property type="evidence" value="ECO:0007669"/>
    <property type="project" value="UniProtKB-UniRule"/>
</dbReference>
<dbReference type="PANTHER" id="PTHR30108">
    <property type="entry name" value="3-OCTAPRENYL-4-HYDROXYBENZOATE CARBOXY-LYASE-RELATED"/>
    <property type="match status" value="1"/>
</dbReference>
<feature type="domain" description="3-octaprenyl-4-hydroxybenzoate carboxy-lyase-like Rift-related" evidence="2">
    <location>
        <begin position="127"/>
        <end position="326"/>
    </location>
</feature>
<comment type="function">
    <text evidence="1">Catalyzes the reversible decarboxylation of aromatic carboxylic acids like ferulic acid, p-coumaric acid or cinnamic acid, producing the corresponding vinyl derivatives 4-vinylphenol, 4-vinylguaiacol, and styrene, respectively, which play the role of aroma metabolites.</text>
</comment>
<feature type="domain" description="3-octaprenyl-4-hydroxybenzoate carboxy-lyase-like N-terminal" evidence="3">
    <location>
        <begin position="23"/>
        <end position="111"/>
    </location>
</feature>
<dbReference type="CDD" id="cd02440">
    <property type="entry name" value="AdoMet_MTases"/>
    <property type="match status" value="1"/>
</dbReference>
<comment type="similarity">
    <text evidence="1">Belongs to the UbiD family. UbiD-like/FDC subfamily.</text>
</comment>
<dbReference type="SUPFAM" id="SSF143968">
    <property type="entry name" value="UbiD C-terminal domain-like"/>
    <property type="match status" value="1"/>
</dbReference>
<dbReference type="NCBIfam" id="TIGR00148">
    <property type="entry name" value="UbiD family decarboxylase"/>
    <property type="match status" value="1"/>
</dbReference>
<dbReference type="Pfam" id="PF20695">
    <property type="entry name" value="UbiD_N"/>
    <property type="match status" value="1"/>
</dbReference>
<keyword evidence="6" id="KW-1185">Reference proteome</keyword>
<dbReference type="Gene3D" id="3.40.50.150">
    <property type="entry name" value="Vaccinia Virus protein VP39"/>
    <property type="match status" value="1"/>
</dbReference>
<dbReference type="SUPFAM" id="SSF53335">
    <property type="entry name" value="S-adenosyl-L-methionine-dependent methyltransferases"/>
    <property type="match status" value="1"/>
</dbReference>
<dbReference type="GO" id="GO:0046872">
    <property type="term" value="F:metal ion binding"/>
    <property type="evidence" value="ECO:0007669"/>
    <property type="project" value="UniProtKB-KW"/>
</dbReference>
<dbReference type="Pfam" id="PF13489">
    <property type="entry name" value="Methyltransf_23"/>
    <property type="match status" value="1"/>
</dbReference>
<reference evidence="5" key="1">
    <citation type="submission" date="2023-01" db="EMBL/GenBank/DDBJ databases">
        <title>Colletotrichum chrysophilum M932 genome sequence.</title>
        <authorList>
            <person name="Baroncelli R."/>
        </authorList>
    </citation>
    <scope>NUCLEOTIDE SEQUENCE</scope>
    <source>
        <strain evidence="5">M932</strain>
    </source>
</reference>
<comment type="caution">
    <text evidence="1">Lacks conserved residue(s) required for the propagation of feature annotation.</text>
</comment>
<keyword evidence="1" id="KW-0464">Manganese</keyword>
<comment type="cofactor">
    <cofactor evidence="1">
        <name>Mn(2+)</name>
        <dbReference type="ChEBI" id="CHEBI:29035"/>
    </cofactor>
</comment>
<keyword evidence="1" id="KW-0456">Lyase</keyword>
<feature type="binding site" evidence="1">
    <location>
        <position position="241"/>
    </location>
    <ligand>
        <name>Mn(2+)</name>
        <dbReference type="ChEBI" id="CHEBI:29035"/>
    </ligand>
</feature>